<organism evidence="4">
    <name type="scientific">marine sediment metagenome</name>
    <dbReference type="NCBI Taxonomy" id="412755"/>
    <lineage>
        <taxon>unclassified sequences</taxon>
        <taxon>metagenomes</taxon>
        <taxon>ecological metagenomes</taxon>
    </lineage>
</organism>
<gene>
    <name evidence="4" type="ORF">S12H4_16557</name>
</gene>
<sequence>MEANKIKPRIFSEGLKLIQLHKKENYEIILTSASLSNVVEVLREQIGTTFTLSTKLAIKNGRFTGKISGLNAYGENKAKMAKELVHTNKMSLEGSYAYTDHISDLPLLELVDNPVVVNPDRKL</sequence>
<dbReference type="AlphaFoldDB" id="X1RF89"/>
<proteinExistence type="predicted"/>
<evidence type="ECO:0000313" key="4">
    <source>
        <dbReference type="EMBL" id="GAI79273.1"/>
    </source>
</evidence>
<dbReference type="InterPro" id="IPR023214">
    <property type="entry name" value="HAD_sf"/>
</dbReference>
<keyword evidence="2" id="KW-0378">Hydrolase</keyword>
<dbReference type="GO" id="GO:0046872">
    <property type="term" value="F:metal ion binding"/>
    <property type="evidence" value="ECO:0007669"/>
    <property type="project" value="UniProtKB-KW"/>
</dbReference>
<dbReference type="PANTHER" id="PTHR43344:SF13">
    <property type="entry name" value="PHOSPHATASE RV3661-RELATED"/>
    <property type="match status" value="1"/>
</dbReference>
<evidence type="ECO:0000256" key="3">
    <source>
        <dbReference type="ARBA" id="ARBA00022842"/>
    </source>
</evidence>
<evidence type="ECO:0000256" key="2">
    <source>
        <dbReference type="ARBA" id="ARBA00022801"/>
    </source>
</evidence>
<dbReference type="InterPro" id="IPR050582">
    <property type="entry name" value="HAD-like_SerB"/>
</dbReference>
<name>X1RF89_9ZZZZ</name>
<reference evidence="4" key="1">
    <citation type="journal article" date="2014" name="Front. Microbiol.">
        <title>High frequency of phylogenetically diverse reductive dehalogenase-homologous genes in deep subseafloor sedimentary metagenomes.</title>
        <authorList>
            <person name="Kawai M."/>
            <person name="Futagami T."/>
            <person name="Toyoda A."/>
            <person name="Takaki Y."/>
            <person name="Nishi S."/>
            <person name="Hori S."/>
            <person name="Arai W."/>
            <person name="Tsubouchi T."/>
            <person name="Morono Y."/>
            <person name="Uchiyama I."/>
            <person name="Ito T."/>
            <person name="Fujiyama A."/>
            <person name="Inagaki F."/>
            <person name="Takami H."/>
        </authorList>
    </citation>
    <scope>NUCLEOTIDE SEQUENCE</scope>
    <source>
        <strain evidence="4">Expedition CK06-06</strain>
    </source>
</reference>
<dbReference type="Gene3D" id="3.40.50.1000">
    <property type="entry name" value="HAD superfamily/HAD-like"/>
    <property type="match status" value="1"/>
</dbReference>
<dbReference type="EMBL" id="BARW01008014">
    <property type="protein sequence ID" value="GAI79273.1"/>
    <property type="molecule type" value="Genomic_DNA"/>
</dbReference>
<keyword evidence="1" id="KW-0479">Metal-binding</keyword>
<dbReference type="NCBIfam" id="TIGR01488">
    <property type="entry name" value="HAD-SF-IB"/>
    <property type="match status" value="1"/>
</dbReference>
<dbReference type="NCBIfam" id="TIGR01490">
    <property type="entry name" value="HAD-SF-IB-hyp1"/>
    <property type="match status" value="1"/>
</dbReference>
<dbReference type="InterPro" id="IPR036412">
    <property type="entry name" value="HAD-like_sf"/>
</dbReference>
<dbReference type="SUPFAM" id="SSF56784">
    <property type="entry name" value="HAD-like"/>
    <property type="match status" value="1"/>
</dbReference>
<comment type="caution">
    <text evidence="4">The sequence shown here is derived from an EMBL/GenBank/DDBJ whole genome shotgun (WGS) entry which is preliminary data.</text>
</comment>
<dbReference type="GO" id="GO:0016787">
    <property type="term" value="F:hydrolase activity"/>
    <property type="evidence" value="ECO:0007669"/>
    <property type="project" value="UniProtKB-KW"/>
</dbReference>
<dbReference type="InterPro" id="IPR006385">
    <property type="entry name" value="HAD_hydro_SerB1"/>
</dbReference>
<evidence type="ECO:0000256" key="1">
    <source>
        <dbReference type="ARBA" id="ARBA00022723"/>
    </source>
</evidence>
<protein>
    <recommendedName>
        <fullName evidence="5">HAD-IB family hydrolase</fullName>
    </recommendedName>
</protein>
<feature type="non-terminal residue" evidence="4">
    <location>
        <position position="123"/>
    </location>
</feature>
<dbReference type="Pfam" id="PF12710">
    <property type="entry name" value="HAD"/>
    <property type="match status" value="1"/>
</dbReference>
<keyword evidence="3" id="KW-0460">Magnesium</keyword>
<evidence type="ECO:0008006" key="5">
    <source>
        <dbReference type="Google" id="ProtNLM"/>
    </source>
</evidence>
<accession>X1RF89</accession>
<dbReference type="PANTHER" id="PTHR43344">
    <property type="entry name" value="PHOSPHOSERINE PHOSPHATASE"/>
    <property type="match status" value="1"/>
</dbReference>